<reference evidence="1 2" key="1">
    <citation type="submission" date="2024-04" db="EMBL/GenBank/DDBJ databases">
        <title>Tritrichomonas musculus Genome.</title>
        <authorList>
            <person name="Alves-Ferreira E."/>
            <person name="Grigg M."/>
            <person name="Lorenzi H."/>
            <person name="Galac M."/>
        </authorList>
    </citation>
    <scope>NUCLEOTIDE SEQUENCE [LARGE SCALE GENOMIC DNA]</scope>
    <source>
        <strain evidence="1 2">EAF2021</strain>
    </source>
</reference>
<sequence>MLVLYAVLFVAFIVFYIIASKINIFPTIDNAFYIENNEDWLKYNNLLVTSDAFCLKSAHNNGSLKTDDFAMMTTLPRLYDINKENKCYLKPSKRGLFNSTMKYIFGKDYEYDGIQIMRKIIEHNLYLVITSEKILNEKLQDFKHQNYKLLSKQFNIKNSDYFEHLEKEKLNEKSIFLYNLYEECLSQNNRNCDKEWDVFTQYYWPNTFSDEYINIPGFESYQINIDSDMIIQQSFITDDGESWSGTHYIVGGGYENKWNFGFFIETFGKKYIPMLIENFLPMYSFIRDIKGDILIRLDWLNKHVFYMDDFTTKKMKSLSELYNQVNFSHQSLFAIGHSISGTALKVISLLTDVHGIVFEASDSETNMNFLDKSHLTKLSESESLITNIYFDGTIFTGFDEKCNSNGILPKRCLLPNVYDTACLTAISCSNTMKYVPFCQQVLAQNKQDPMKEYNISFDAYLKHYGYI</sequence>
<name>A0ABR2HUY2_9EUKA</name>
<evidence type="ECO:0000313" key="2">
    <source>
        <dbReference type="Proteomes" id="UP001470230"/>
    </source>
</evidence>
<comment type="caution">
    <text evidence="1">The sequence shown here is derived from an EMBL/GenBank/DDBJ whole genome shotgun (WGS) entry which is preliminary data.</text>
</comment>
<protein>
    <recommendedName>
        <fullName evidence="3">Fungal lipase-like domain-containing protein</fullName>
    </recommendedName>
</protein>
<organism evidence="1 2">
    <name type="scientific">Tritrichomonas musculus</name>
    <dbReference type="NCBI Taxonomy" id="1915356"/>
    <lineage>
        <taxon>Eukaryota</taxon>
        <taxon>Metamonada</taxon>
        <taxon>Parabasalia</taxon>
        <taxon>Tritrichomonadida</taxon>
        <taxon>Tritrichomonadidae</taxon>
        <taxon>Tritrichomonas</taxon>
    </lineage>
</organism>
<accession>A0ABR2HUY2</accession>
<keyword evidence="2" id="KW-1185">Reference proteome</keyword>
<gene>
    <name evidence="1" type="ORF">M9Y10_017971</name>
</gene>
<proteinExistence type="predicted"/>
<dbReference type="EMBL" id="JAPFFF010000023">
    <property type="protein sequence ID" value="KAK8852974.1"/>
    <property type="molecule type" value="Genomic_DNA"/>
</dbReference>
<evidence type="ECO:0000313" key="1">
    <source>
        <dbReference type="EMBL" id="KAK8852974.1"/>
    </source>
</evidence>
<evidence type="ECO:0008006" key="3">
    <source>
        <dbReference type="Google" id="ProtNLM"/>
    </source>
</evidence>
<dbReference type="Proteomes" id="UP001470230">
    <property type="component" value="Unassembled WGS sequence"/>
</dbReference>